<sequence length="758" mass="86245">MGNKSRREQRKEARSTKNKKKFDSWIEHQKNRKLKKSSRDSNHENVNKSPNLSIQSPEESEVLQTGFDYGDYSPERPAMLKMSEVKLDSSGFPDSTELKGVERYKRLKKDSKSKFEEFLEMEMKQDVISAENDFELERKLAKKLKVKDGKLGGVDDAINKLFKGIPSVIDSFEEEPNPASKEILKRSKNSATSKKRKKSMSLEKEPDDADEMAGDKAVVASKPVETFPADVEHEKVHAKRPELDGNAKYVAPHLRSRVRNESEEYSQIRRRVRGLLNRLSESNVESVTGEMSTIFRSVARSVGSQIITEEVLASCSGGPRGNEQYAAVFAAFVAGMASLVGIDFGAKLLAYLAKCFEDEYLDEDNISLRNLTLLLSYLYIFGVCSSDLIYDFMIMLSKRLMEVDVSTILTILQCCGMNLRGDDADAMKNFVLSVQNRANELKAPSGNGQPSTISKRMEFMLETIRDIKNNKKRAKEDTPQHTRIKKWLQKLRAEDILIRGLKWSKLLDPDKKGQWWSSGDTVSMTSNVEEVASTIDGESLEAQKLLQLAGAQRMNTDVRRAIFCVIMSGEDYIDAFEKLLRLNLQGKQDREIMRVLVECCLQEQVFNKYYSVLATKLCSHDKNHKTSLKYCLWDHFKELETMQLKRSMHLAKFVAEMVISFTLSLSVLKAVDFSDIMLMIPKRIKHFQILFEAIFEHPNSLVWNAFTRIGANPEFESLRSGIEFFINKYVVSSDKSLANKFKIAKKALANVEGVLIEV</sequence>
<evidence type="ECO:0000259" key="7">
    <source>
        <dbReference type="PROSITE" id="PS51366"/>
    </source>
</evidence>
<comment type="caution">
    <text evidence="8">The sequence shown here is derived from an EMBL/GenBank/DDBJ whole genome shotgun (WGS) entry which is preliminary data.</text>
</comment>
<dbReference type="Gramene" id="PSS26493">
    <property type="protein sequence ID" value="PSS26493"/>
    <property type="gene ID" value="CEY00_Acc07789"/>
</dbReference>
<name>A0A2R6RD62_ACTCC</name>
<accession>A0A2R6RD62</accession>
<dbReference type="PANTHER" id="PTHR18034">
    <property type="entry name" value="CELL CYCLE CONTROL PROTEIN CWF22-RELATED"/>
    <property type="match status" value="1"/>
</dbReference>
<dbReference type="PROSITE" id="PS51366">
    <property type="entry name" value="MI"/>
    <property type="match status" value="1"/>
</dbReference>
<evidence type="ECO:0000256" key="6">
    <source>
        <dbReference type="SAM" id="Phobius"/>
    </source>
</evidence>
<gene>
    <name evidence="8" type="ORF">CEY00_Acc07789</name>
</gene>
<dbReference type="InterPro" id="IPR050781">
    <property type="entry name" value="CWC22_splicing_factor"/>
</dbReference>
<evidence type="ECO:0000313" key="8">
    <source>
        <dbReference type="EMBL" id="PSS26493.1"/>
    </source>
</evidence>
<feature type="region of interest" description="Disordered" evidence="5">
    <location>
        <begin position="173"/>
        <end position="214"/>
    </location>
</feature>
<keyword evidence="4" id="KW-0539">Nucleus</keyword>
<evidence type="ECO:0000313" key="9">
    <source>
        <dbReference type="Proteomes" id="UP000241394"/>
    </source>
</evidence>
<feature type="region of interest" description="Disordered" evidence="5">
    <location>
        <begin position="1"/>
        <end position="75"/>
    </location>
</feature>
<dbReference type="FunFam" id="1.25.40.180:FF:000043">
    <property type="entry name" value="MIF4G domain-containing protein / MA3 domain-containing protein"/>
    <property type="match status" value="1"/>
</dbReference>
<keyword evidence="6" id="KW-0472">Membrane</keyword>
<evidence type="ECO:0000256" key="2">
    <source>
        <dbReference type="ARBA" id="ARBA00006856"/>
    </source>
</evidence>
<reference evidence="9" key="2">
    <citation type="journal article" date="2018" name="BMC Genomics">
        <title>A manually annotated Actinidia chinensis var. chinensis (kiwifruit) genome highlights the challenges associated with draft genomes and gene prediction in plants.</title>
        <authorList>
            <person name="Pilkington S.M."/>
            <person name="Crowhurst R."/>
            <person name="Hilario E."/>
            <person name="Nardozza S."/>
            <person name="Fraser L."/>
            <person name="Peng Y."/>
            <person name="Gunaseelan K."/>
            <person name="Simpson R."/>
            <person name="Tahir J."/>
            <person name="Deroles S.C."/>
            <person name="Templeton K."/>
            <person name="Luo Z."/>
            <person name="Davy M."/>
            <person name="Cheng C."/>
            <person name="McNeilage M."/>
            <person name="Scaglione D."/>
            <person name="Liu Y."/>
            <person name="Zhang Q."/>
            <person name="Datson P."/>
            <person name="De Silva N."/>
            <person name="Gardiner S.E."/>
            <person name="Bassett H."/>
            <person name="Chagne D."/>
            <person name="McCallum J."/>
            <person name="Dzierzon H."/>
            <person name="Deng C."/>
            <person name="Wang Y.Y."/>
            <person name="Barron L."/>
            <person name="Manako K."/>
            <person name="Bowen J."/>
            <person name="Foster T.M."/>
            <person name="Erridge Z.A."/>
            <person name="Tiffin H."/>
            <person name="Waite C.N."/>
            <person name="Davies K.M."/>
            <person name="Grierson E.P."/>
            <person name="Laing W.A."/>
            <person name="Kirk R."/>
            <person name="Chen X."/>
            <person name="Wood M."/>
            <person name="Montefiori M."/>
            <person name="Brummell D.A."/>
            <person name="Schwinn K.E."/>
            <person name="Catanach A."/>
            <person name="Fullerton C."/>
            <person name="Li D."/>
            <person name="Meiyalaghan S."/>
            <person name="Nieuwenhuizen N."/>
            <person name="Read N."/>
            <person name="Prakash R."/>
            <person name="Hunter D."/>
            <person name="Zhang H."/>
            <person name="McKenzie M."/>
            <person name="Knabel M."/>
            <person name="Harris A."/>
            <person name="Allan A.C."/>
            <person name="Gleave A."/>
            <person name="Chen A."/>
            <person name="Janssen B.J."/>
            <person name="Plunkett B."/>
            <person name="Ampomah-Dwamena C."/>
            <person name="Voogd C."/>
            <person name="Leif D."/>
            <person name="Lafferty D."/>
            <person name="Souleyre E.J.F."/>
            <person name="Varkonyi-Gasic E."/>
            <person name="Gambi F."/>
            <person name="Hanley J."/>
            <person name="Yao J.L."/>
            <person name="Cheung J."/>
            <person name="David K.M."/>
            <person name="Warren B."/>
            <person name="Marsh K."/>
            <person name="Snowden K.C."/>
            <person name="Lin-Wang K."/>
            <person name="Brian L."/>
            <person name="Martinez-Sanchez M."/>
            <person name="Wang M."/>
            <person name="Ileperuma N."/>
            <person name="Macnee N."/>
            <person name="Campin R."/>
            <person name="McAtee P."/>
            <person name="Drummond R.S.M."/>
            <person name="Espley R.V."/>
            <person name="Ireland H.S."/>
            <person name="Wu R."/>
            <person name="Atkinson R.G."/>
            <person name="Karunairetnam S."/>
            <person name="Bulley S."/>
            <person name="Chunkath S."/>
            <person name="Hanley Z."/>
            <person name="Storey R."/>
            <person name="Thrimawithana A.H."/>
            <person name="Thomson S."/>
            <person name="David C."/>
            <person name="Testolin R."/>
            <person name="Huang H."/>
            <person name="Hellens R.P."/>
            <person name="Schaffer R.J."/>
        </authorList>
    </citation>
    <scope>NUCLEOTIDE SEQUENCE [LARGE SCALE GENOMIC DNA]</scope>
    <source>
        <strain evidence="9">cv. Red5</strain>
    </source>
</reference>
<dbReference type="GO" id="GO:0003723">
    <property type="term" value="F:RNA binding"/>
    <property type="evidence" value="ECO:0007669"/>
    <property type="project" value="InterPro"/>
</dbReference>
<feature type="compositionally biased region" description="Polar residues" evidence="5">
    <location>
        <begin position="47"/>
        <end position="57"/>
    </location>
</feature>
<keyword evidence="3" id="KW-0810">Translation regulation</keyword>
<feature type="compositionally biased region" description="Basic and acidic residues" evidence="5">
    <location>
        <begin position="37"/>
        <end position="46"/>
    </location>
</feature>
<feature type="compositionally biased region" description="Basic and acidic residues" evidence="5">
    <location>
        <begin position="1"/>
        <end position="29"/>
    </location>
</feature>
<proteinExistence type="inferred from homology"/>
<feature type="transmembrane region" description="Helical" evidence="6">
    <location>
        <begin position="326"/>
        <end position="351"/>
    </location>
</feature>
<dbReference type="OrthoDB" id="10260961at2759"/>
<dbReference type="GO" id="GO:0005730">
    <property type="term" value="C:nucleolus"/>
    <property type="evidence" value="ECO:0007669"/>
    <property type="project" value="UniProtKB-SubCell"/>
</dbReference>
<keyword evidence="9" id="KW-1185">Reference proteome</keyword>
<dbReference type="OMA" id="FMVDILN"/>
<dbReference type="Gene3D" id="1.25.40.180">
    <property type="match status" value="1"/>
</dbReference>
<dbReference type="PANTHER" id="PTHR18034:SF4">
    <property type="entry name" value="NUCLEOLAR MIF4G DOMAIN-CONTAINING PROTEIN 1"/>
    <property type="match status" value="1"/>
</dbReference>
<evidence type="ECO:0000256" key="1">
    <source>
        <dbReference type="ARBA" id="ARBA00004604"/>
    </source>
</evidence>
<dbReference type="InterPro" id="IPR003891">
    <property type="entry name" value="Initiation_fac_eIF4g_MI"/>
</dbReference>
<dbReference type="AlphaFoldDB" id="A0A2R6RD62"/>
<evidence type="ECO:0000256" key="4">
    <source>
        <dbReference type="ARBA" id="ARBA00023242"/>
    </source>
</evidence>
<dbReference type="Pfam" id="PF02847">
    <property type="entry name" value="MA3"/>
    <property type="match status" value="1"/>
</dbReference>
<comment type="similarity">
    <text evidence="2">Belongs to the CWC22 family.</text>
</comment>
<comment type="subcellular location">
    <subcellularLocation>
        <location evidence="1">Nucleus</location>
        <location evidence="1">Nucleolus</location>
    </subcellularLocation>
</comment>
<dbReference type="InParanoid" id="A0A2R6RD62"/>
<keyword evidence="6" id="KW-1133">Transmembrane helix</keyword>
<evidence type="ECO:0000256" key="3">
    <source>
        <dbReference type="ARBA" id="ARBA00022845"/>
    </source>
</evidence>
<dbReference type="InterPro" id="IPR016024">
    <property type="entry name" value="ARM-type_fold"/>
</dbReference>
<dbReference type="InterPro" id="IPR003890">
    <property type="entry name" value="MIF4G-like_typ-3"/>
</dbReference>
<dbReference type="SMART" id="SM00544">
    <property type="entry name" value="MA3"/>
    <property type="match status" value="1"/>
</dbReference>
<evidence type="ECO:0000256" key="5">
    <source>
        <dbReference type="SAM" id="MobiDB-lite"/>
    </source>
</evidence>
<feature type="transmembrane region" description="Helical" evidence="6">
    <location>
        <begin position="371"/>
        <end position="390"/>
    </location>
</feature>
<protein>
    <submittedName>
        <fullName evidence="8">Nucleolar MIF4G domain-containing protein</fullName>
    </submittedName>
</protein>
<dbReference type="EMBL" id="NKQK01000007">
    <property type="protein sequence ID" value="PSS26493.1"/>
    <property type="molecule type" value="Genomic_DNA"/>
</dbReference>
<dbReference type="SMART" id="SM00543">
    <property type="entry name" value="MIF4G"/>
    <property type="match status" value="1"/>
</dbReference>
<dbReference type="STRING" id="1590841.A0A2R6RD62"/>
<feature type="domain" description="MI" evidence="7">
    <location>
        <begin position="557"/>
        <end position="673"/>
    </location>
</feature>
<dbReference type="GO" id="GO:0042274">
    <property type="term" value="P:ribosomal small subunit biogenesis"/>
    <property type="evidence" value="ECO:0007669"/>
    <property type="project" value="TreeGrafter"/>
</dbReference>
<dbReference type="GO" id="GO:0006417">
    <property type="term" value="P:regulation of translation"/>
    <property type="evidence" value="ECO:0007669"/>
    <property type="project" value="UniProtKB-KW"/>
</dbReference>
<dbReference type="Proteomes" id="UP000241394">
    <property type="component" value="Chromosome LG7"/>
</dbReference>
<dbReference type="SUPFAM" id="SSF48371">
    <property type="entry name" value="ARM repeat"/>
    <property type="match status" value="1"/>
</dbReference>
<dbReference type="FunCoup" id="A0A2R6RD62">
    <property type="interactions" value="4813"/>
</dbReference>
<keyword evidence="6" id="KW-0812">Transmembrane</keyword>
<dbReference type="Pfam" id="PF02854">
    <property type="entry name" value="MIF4G"/>
    <property type="match status" value="1"/>
</dbReference>
<organism evidence="8 9">
    <name type="scientific">Actinidia chinensis var. chinensis</name>
    <name type="common">Chinese soft-hair kiwi</name>
    <dbReference type="NCBI Taxonomy" id="1590841"/>
    <lineage>
        <taxon>Eukaryota</taxon>
        <taxon>Viridiplantae</taxon>
        <taxon>Streptophyta</taxon>
        <taxon>Embryophyta</taxon>
        <taxon>Tracheophyta</taxon>
        <taxon>Spermatophyta</taxon>
        <taxon>Magnoliopsida</taxon>
        <taxon>eudicotyledons</taxon>
        <taxon>Gunneridae</taxon>
        <taxon>Pentapetalae</taxon>
        <taxon>asterids</taxon>
        <taxon>Ericales</taxon>
        <taxon>Actinidiaceae</taxon>
        <taxon>Actinidia</taxon>
    </lineage>
</organism>
<reference evidence="8 9" key="1">
    <citation type="submission" date="2017-07" db="EMBL/GenBank/DDBJ databases">
        <title>An improved, manually edited Actinidia chinensis var. chinensis (kiwifruit) genome highlights the challenges associated with draft genomes and gene prediction in plants.</title>
        <authorList>
            <person name="Pilkington S."/>
            <person name="Crowhurst R."/>
            <person name="Hilario E."/>
            <person name="Nardozza S."/>
            <person name="Fraser L."/>
            <person name="Peng Y."/>
            <person name="Gunaseelan K."/>
            <person name="Simpson R."/>
            <person name="Tahir J."/>
            <person name="Deroles S."/>
            <person name="Templeton K."/>
            <person name="Luo Z."/>
            <person name="Davy M."/>
            <person name="Cheng C."/>
            <person name="Mcneilage M."/>
            <person name="Scaglione D."/>
            <person name="Liu Y."/>
            <person name="Zhang Q."/>
            <person name="Datson P."/>
            <person name="De Silva N."/>
            <person name="Gardiner S."/>
            <person name="Bassett H."/>
            <person name="Chagne D."/>
            <person name="Mccallum J."/>
            <person name="Dzierzon H."/>
            <person name="Deng C."/>
            <person name="Wang Y.-Y."/>
            <person name="Barron N."/>
            <person name="Manako K."/>
            <person name="Bowen J."/>
            <person name="Foster T."/>
            <person name="Erridge Z."/>
            <person name="Tiffin H."/>
            <person name="Waite C."/>
            <person name="Davies K."/>
            <person name="Grierson E."/>
            <person name="Laing W."/>
            <person name="Kirk R."/>
            <person name="Chen X."/>
            <person name="Wood M."/>
            <person name="Montefiori M."/>
            <person name="Brummell D."/>
            <person name="Schwinn K."/>
            <person name="Catanach A."/>
            <person name="Fullerton C."/>
            <person name="Li D."/>
            <person name="Meiyalaghan S."/>
            <person name="Nieuwenhuizen N."/>
            <person name="Read N."/>
            <person name="Prakash R."/>
            <person name="Hunter D."/>
            <person name="Zhang H."/>
            <person name="Mckenzie M."/>
            <person name="Knabel M."/>
            <person name="Harris A."/>
            <person name="Allan A."/>
            <person name="Chen A."/>
            <person name="Janssen B."/>
            <person name="Plunkett B."/>
            <person name="Dwamena C."/>
            <person name="Voogd C."/>
            <person name="Leif D."/>
            <person name="Lafferty D."/>
            <person name="Souleyre E."/>
            <person name="Varkonyi-Gasic E."/>
            <person name="Gambi F."/>
            <person name="Hanley J."/>
            <person name="Yao J.-L."/>
            <person name="Cheung J."/>
            <person name="David K."/>
            <person name="Warren B."/>
            <person name="Marsh K."/>
            <person name="Snowden K."/>
            <person name="Lin-Wang K."/>
            <person name="Brian L."/>
            <person name="Martinez-Sanchez M."/>
            <person name="Wang M."/>
            <person name="Ileperuma N."/>
            <person name="Macnee N."/>
            <person name="Campin R."/>
            <person name="Mcatee P."/>
            <person name="Drummond R."/>
            <person name="Espley R."/>
            <person name="Ireland H."/>
            <person name="Wu R."/>
            <person name="Atkinson R."/>
            <person name="Karunairetnam S."/>
            <person name="Bulley S."/>
            <person name="Chunkath S."/>
            <person name="Hanley Z."/>
            <person name="Storey R."/>
            <person name="Thrimawithana A."/>
            <person name="Thomson S."/>
            <person name="David C."/>
            <person name="Testolin R."/>
        </authorList>
    </citation>
    <scope>NUCLEOTIDE SEQUENCE [LARGE SCALE GENOMIC DNA]</scope>
    <source>
        <strain evidence="9">cv. Red5</strain>
        <tissue evidence="8">Young leaf</tissue>
    </source>
</reference>